<evidence type="ECO:0000256" key="5">
    <source>
        <dbReference type="ARBA" id="ARBA00022475"/>
    </source>
</evidence>
<dbReference type="Proteomes" id="UP000317909">
    <property type="component" value="Chromosome"/>
</dbReference>
<evidence type="ECO:0000256" key="4">
    <source>
        <dbReference type="ARBA" id="ARBA00022448"/>
    </source>
</evidence>
<dbReference type="GO" id="GO:0005886">
    <property type="term" value="C:plasma membrane"/>
    <property type="evidence" value="ECO:0007669"/>
    <property type="project" value="UniProtKB-SubCell"/>
</dbReference>
<keyword evidence="11" id="KW-0175">Coiled coil</keyword>
<dbReference type="InterPro" id="IPR012823">
    <property type="entry name" value="Flagell_FliJ"/>
</dbReference>
<evidence type="ECO:0000256" key="1">
    <source>
        <dbReference type="ARBA" id="ARBA00004413"/>
    </source>
</evidence>
<dbReference type="Pfam" id="PF02050">
    <property type="entry name" value="FliJ"/>
    <property type="match status" value="1"/>
</dbReference>
<keyword evidence="8" id="KW-0653">Protein transport</keyword>
<evidence type="ECO:0000256" key="2">
    <source>
        <dbReference type="ARBA" id="ARBA00010004"/>
    </source>
</evidence>
<keyword evidence="12" id="KW-0282">Flagellum</keyword>
<keyword evidence="4" id="KW-0813">Transport</keyword>
<organism evidence="12 13">
    <name type="scientific">Lacipirellula limnantheis</name>
    <dbReference type="NCBI Taxonomy" id="2528024"/>
    <lineage>
        <taxon>Bacteria</taxon>
        <taxon>Pseudomonadati</taxon>
        <taxon>Planctomycetota</taxon>
        <taxon>Planctomycetia</taxon>
        <taxon>Pirellulales</taxon>
        <taxon>Lacipirellulaceae</taxon>
        <taxon>Lacipirellula</taxon>
    </lineage>
</organism>
<sequence>MARFRFRLQTLRRIREIHRDEQRGRLATAYEAERILQHQRDGLAAEAAQHLENQRRAMREGPIDVNWMLTTQRYQLALEAQIKVLTEQAAKLAEEVDRRRVALVDADREVRVLDKLEERQRAQHRLAAMRAETKRLDEVAAVRWEGTE</sequence>
<dbReference type="GO" id="GO:0044781">
    <property type="term" value="P:bacterial-type flagellum organization"/>
    <property type="evidence" value="ECO:0007669"/>
    <property type="project" value="UniProtKB-KW"/>
</dbReference>
<evidence type="ECO:0000313" key="13">
    <source>
        <dbReference type="Proteomes" id="UP000317909"/>
    </source>
</evidence>
<evidence type="ECO:0000256" key="10">
    <source>
        <dbReference type="ARBA" id="ARBA00023225"/>
    </source>
</evidence>
<comment type="subcellular location">
    <subcellularLocation>
        <location evidence="1">Cell membrane</location>
        <topology evidence="1">Peripheral membrane protein</topology>
        <orientation evidence="1">Cytoplasmic side</orientation>
    </subcellularLocation>
</comment>
<name>A0A517U0X3_9BACT</name>
<dbReference type="OrthoDB" id="290664at2"/>
<dbReference type="GO" id="GO:0006935">
    <property type="term" value="P:chemotaxis"/>
    <property type="evidence" value="ECO:0007669"/>
    <property type="project" value="UniProtKB-KW"/>
</dbReference>
<dbReference type="NCBIfam" id="TIGR02473">
    <property type="entry name" value="flagell_FliJ"/>
    <property type="match status" value="1"/>
</dbReference>
<keyword evidence="9" id="KW-0472">Membrane</keyword>
<evidence type="ECO:0000313" key="12">
    <source>
        <dbReference type="EMBL" id="QDT74274.1"/>
    </source>
</evidence>
<evidence type="ECO:0000256" key="6">
    <source>
        <dbReference type="ARBA" id="ARBA00022500"/>
    </source>
</evidence>
<keyword evidence="12" id="KW-0966">Cell projection</keyword>
<evidence type="ECO:0000256" key="3">
    <source>
        <dbReference type="ARBA" id="ARBA00020392"/>
    </source>
</evidence>
<keyword evidence="6" id="KW-0145">Chemotaxis</keyword>
<keyword evidence="7" id="KW-1005">Bacterial flagellum biogenesis</keyword>
<accession>A0A517U0X3</accession>
<dbReference type="InterPro" id="IPR053716">
    <property type="entry name" value="Flag_assembly_chemotaxis_eff"/>
</dbReference>
<gene>
    <name evidence="12" type="ORF">I41_34690</name>
</gene>
<dbReference type="GO" id="GO:0015031">
    <property type="term" value="P:protein transport"/>
    <property type="evidence" value="ECO:0007669"/>
    <property type="project" value="UniProtKB-KW"/>
</dbReference>
<evidence type="ECO:0000256" key="7">
    <source>
        <dbReference type="ARBA" id="ARBA00022795"/>
    </source>
</evidence>
<dbReference type="Gene3D" id="1.10.287.1700">
    <property type="match status" value="1"/>
</dbReference>
<protein>
    <recommendedName>
        <fullName evidence="3">Flagellar FliJ protein</fullName>
    </recommendedName>
</protein>
<dbReference type="KEGG" id="llh:I41_34690"/>
<feature type="coiled-coil region" evidence="11">
    <location>
        <begin position="75"/>
        <end position="132"/>
    </location>
</feature>
<keyword evidence="5" id="KW-1003">Cell membrane</keyword>
<proteinExistence type="inferred from homology"/>
<dbReference type="GO" id="GO:0071973">
    <property type="term" value="P:bacterial-type flagellum-dependent cell motility"/>
    <property type="evidence" value="ECO:0007669"/>
    <property type="project" value="InterPro"/>
</dbReference>
<dbReference type="AlphaFoldDB" id="A0A517U0X3"/>
<keyword evidence="13" id="KW-1185">Reference proteome</keyword>
<evidence type="ECO:0000256" key="11">
    <source>
        <dbReference type="SAM" id="Coils"/>
    </source>
</evidence>
<dbReference type="EMBL" id="CP036339">
    <property type="protein sequence ID" value="QDT74274.1"/>
    <property type="molecule type" value="Genomic_DNA"/>
</dbReference>
<evidence type="ECO:0000256" key="8">
    <source>
        <dbReference type="ARBA" id="ARBA00022927"/>
    </source>
</evidence>
<keyword evidence="12" id="KW-0969">Cilium</keyword>
<reference evidence="12 13" key="1">
    <citation type="submission" date="2019-02" db="EMBL/GenBank/DDBJ databases">
        <title>Deep-cultivation of Planctomycetes and their phenomic and genomic characterization uncovers novel biology.</title>
        <authorList>
            <person name="Wiegand S."/>
            <person name="Jogler M."/>
            <person name="Boedeker C."/>
            <person name="Pinto D."/>
            <person name="Vollmers J."/>
            <person name="Rivas-Marin E."/>
            <person name="Kohn T."/>
            <person name="Peeters S.H."/>
            <person name="Heuer A."/>
            <person name="Rast P."/>
            <person name="Oberbeckmann S."/>
            <person name="Bunk B."/>
            <person name="Jeske O."/>
            <person name="Meyerdierks A."/>
            <person name="Storesund J.E."/>
            <person name="Kallscheuer N."/>
            <person name="Luecker S."/>
            <person name="Lage O.M."/>
            <person name="Pohl T."/>
            <person name="Merkel B.J."/>
            <person name="Hornburger P."/>
            <person name="Mueller R.-W."/>
            <person name="Bruemmer F."/>
            <person name="Labrenz M."/>
            <person name="Spormann A.M."/>
            <person name="Op den Camp H."/>
            <person name="Overmann J."/>
            <person name="Amann R."/>
            <person name="Jetten M.S.M."/>
            <person name="Mascher T."/>
            <person name="Medema M.H."/>
            <person name="Devos D.P."/>
            <person name="Kaster A.-K."/>
            <person name="Ovreas L."/>
            <person name="Rohde M."/>
            <person name="Galperin M.Y."/>
            <person name="Jogler C."/>
        </authorList>
    </citation>
    <scope>NUCLEOTIDE SEQUENCE [LARGE SCALE GENOMIC DNA]</scope>
    <source>
        <strain evidence="12 13">I41</strain>
    </source>
</reference>
<keyword evidence="10" id="KW-1006">Bacterial flagellum protein export</keyword>
<dbReference type="RefSeq" id="WP_145434041.1">
    <property type="nucleotide sequence ID" value="NZ_CP036339.1"/>
</dbReference>
<comment type="similarity">
    <text evidence="2">Belongs to the FliJ family.</text>
</comment>
<evidence type="ECO:0000256" key="9">
    <source>
        <dbReference type="ARBA" id="ARBA00023136"/>
    </source>
</evidence>
<dbReference type="GO" id="GO:0009288">
    <property type="term" value="C:bacterial-type flagellum"/>
    <property type="evidence" value="ECO:0007669"/>
    <property type="project" value="InterPro"/>
</dbReference>